<dbReference type="PANTHER" id="PTHR12815">
    <property type="entry name" value="SORTING AND ASSEMBLY MACHINERY SAMM50 PROTEIN FAMILY MEMBER"/>
    <property type="match status" value="1"/>
</dbReference>
<keyword evidence="2" id="KW-1134">Transmembrane beta strand</keyword>
<feature type="signal peptide" evidence="5">
    <location>
        <begin position="1"/>
        <end position="28"/>
    </location>
</feature>
<dbReference type="EMBL" id="OCNJ01000001">
    <property type="protein sequence ID" value="SOD88954.1"/>
    <property type="molecule type" value="Genomic_DNA"/>
</dbReference>
<evidence type="ECO:0000313" key="7">
    <source>
        <dbReference type="EMBL" id="SOD88954.1"/>
    </source>
</evidence>
<sequence length="644" mass="69735">MTGRAGYGRARQRLATMAAAAAVALLTAACGSLDMGAPPPVQDTAAAPYGETPAVEPATAADADPGTDRPSAGAPMVPYEVDVEGLDGTEGLRDRFTDNGLLFRLRDDPPASILSLQRRVDADLETFREILRSAGYYAAEVDGTIDREAEPVRVRVAVEPGPRYSVAAFDVSYAEGVPPPGAPVSIADVDLEVGEPADADRVLEQVADLPPRLKAMGYPFAKVENTRYVVNHDDDALRAEVTMKAGPPARFGPVRVSGLEDVEEDYLIRLAPWEPGEQWNEEKVQAYRTALLGTGLFRSLRLGHPDEIGADGMLPVDVEAAEAKHRTIGAGVEFSSDTGFGTKAYWEHRNYFGEDEDIRIALTLSQLQQEFTTDFMKPAWLRTDQSLVANFTADHEETDAYDRTGALAAVGVERQLDEYWRAGARVSLEFAKLQERDQDETTVALAGLPLNVIRDSTDDRLDPTEGSIFAATFTPYAGANQEQALVFGRAEASASAYWSPFENDRVVFAVRGAAGSLMGEELLAIPADKRFYAGGGGSVRGYEYQQIGPRDRSGDPVGGRSVIEANLEARIKVTDSIGVVPFLDGGQVFEAQVPDFSEEIRWAGGLGFRYYTGIGPLRLDVAVPLNGREDDDAYQFYLSLGQAF</sequence>
<evidence type="ECO:0000313" key="8">
    <source>
        <dbReference type="Proteomes" id="UP000219621"/>
    </source>
</evidence>
<evidence type="ECO:0000256" key="5">
    <source>
        <dbReference type="SAM" id="SignalP"/>
    </source>
</evidence>
<dbReference type="Pfam" id="PF01103">
    <property type="entry name" value="Omp85"/>
    <property type="match status" value="1"/>
</dbReference>
<evidence type="ECO:0000256" key="4">
    <source>
        <dbReference type="SAM" id="MobiDB-lite"/>
    </source>
</evidence>
<dbReference type="InterPro" id="IPR039910">
    <property type="entry name" value="D15-like"/>
</dbReference>
<keyword evidence="5" id="KW-0732">Signal</keyword>
<organism evidence="7 8">
    <name type="scientific">Caenispirillum bisanense</name>
    <dbReference type="NCBI Taxonomy" id="414052"/>
    <lineage>
        <taxon>Bacteria</taxon>
        <taxon>Pseudomonadati</taxon>
        <taxon>Pseudomonadota</taxon>
        <taxon>Alphaproteobacteria</taxon>
        <taxon>Rhodospirillales</taxon>
        <taxon>Novispirillaceae</taxon>
        <taxon>Caenispirillum</taxon>
    </lineage>
</organism>
<protein>
    <submittedName>
        <fullName evidence="7">Autotransporter secretion outer membrane protein TamA</fullName>
    </submittedName>
</protein>
<feature type="region of interest" description="Disordered" evidence="4">
    <location>
        <begin position="56"/>
        <end position="76"/>
    </location>
</feature>
<dbReference type="Gene3D" id="2.40.160.50">
    <property type="entry name" value="membrane protein fhac: a member of the omp85/tpsb transporter family"/>
    <property type="match status" value="1"/>
</dbReference>
<proteinExistence type="predicted"/>
<keyword evidence="8" id="KW-1185">Reference proteome</keyword>
<dbReference type="GO" id="GO:0019867">
    <property type="term" value="C:outer membrane"/>
    <property type="evidence" value="ECO:0007669"/>
    <property type="project" value="InterPro"/>
</dbReference>
<feature type="chain" id="PRO_5012696348" evidence="5">
    <location>
        <begin position="29"/>
        <end position="644"/>
    </location>
</feature>
<keyword evidence="3" id="KW-0472">Membrane</keyword>
<feature type="domain" description="Bacterial surface antigen (D15)" evidence="6">
    <location>
        <begin position="350"/>
        <end position="644"/>
    </location>
</feature>
<gene>
    <name evidence="7" type="ORF">SAMN05421508_10163</name>
</gene>
<dbReference type="InterPro" id="IPR000184">
    <property type="entry name" value="Bac_surfAg_D15"/>
</dbReference>
<dbReference type="PANTHER" id="PTHR12815:SF42">
    <property type="entry name" value="BACTERIAL SURFACE ANTIGEN (D15) DOMAIN-CONTAINING PROTEIN"/>
    <property type="match status" value="1"/>
</dbReference>
<dbReference type="Gene3D" id="3.10.20.310">
    <property type="entry name" value="membrane protein fhac"/>
    <property type="match status" value="1"/>
</dbReference>
<evidence type="ECO:0000256" key="3">
    <source>
        <dbReference type="ARBA" id="ARBA00023136"/>
    </source>
</evidence>
<evidence type="ECO:0000259" key="6">
    <source>
        <dbReference type="Pfam" id="PF01103"/>
    </source>
</evidence>
<keyword evidence="2" id="KW-0812">Transmembrane</keyword>
<dbReference type="PROSITE" id="PS51257">
    <property type="entry name" value="PROKAR_LIPOPROTEIN"/>
    <property type="match status" value="1"/>
</dbReference>
<evidence type="ECO:0000256" key="2">
    <source>
        <dbReference type="ARBA" id="ARBA00022452"/>
    </source>
</evidence>
<evidence type="ECO:0000256" key="1">
    <source>
        <dbReference type="ARBA" id="ARBA00004370"/>
    </source>
</evidence>
<accession>A0A286G1U4</accession>
<dbReference type="AlphaFoldDB" id="A0A286G1U4"/>
<reference evidence="8" key="1">
    <citation type="submission" date="2017-09" db="EMBL/GenBank/DDBJ databases">
        <authorList>
            <person name="Varghese N."/>
            <person name="Submissions S."/>
        </authorList>
    </citation>
    <scope>NUCLEOTIDE SEQUENCE [LARGE SCALE GENOMIC DNA]</scope>
    <source>
        <strain evidence="8">USBA 140</strain>
    </source>
</reference>
<name>A0A286G1U4_9PROT</name>
<dbReference type="Proteomes" id="UP000219621">
    <property type="component" value="Unassembled WGS sequence"/>
</dbReference>
<comment type="subcellular location">
    <subcellularLocation>
        <location evidence="1">Membrane</location>
    </subcellularLocation>
</comment>